<feature type="transmembrane region" description="Helical" evidence="5">
    <location>
        <begin position="257"/>
        <end position="277"/>
    </location>
</feature>
<dbReference type="GO" id="GO:0016020">
    <property type="term" value="C:membrane"/>
    <property type="evidence" value="ECO:0007669"/>
    <property type="project" value="UniProtKB-SubCell"/>
</dbReference>
<keyword evidence="2 5" id="KW-0812">Transmembrane</keyword>
<evidence type="ECO:0000256" key="2">
    <source>
        <dbReference type="ARBA" id="ARBA00022692"/>
    </source>
</evidence>
<gene>
    <name evidence="7" type="ORF">PhCBS80983_g02536</name>
</gene>
<dbReference type="EMBL" id="QEAQ01000026">
    <property type="protein sequence ID" value="TPX59326.1"/>
    <property type="molecule type" value="Genomic_DNA"/>
</dbReference>
<feature type="transmembrane region" description="Helical" evidence="5">
    <location>
        <begin position="144"/>
        <end position="164"/>
    </location>
</feature>
<keyword evidence="3 5" id="KW-1133">Transmembrane helix</keyword>
<evidence type="ECO:0000259" key="6">
    <source>
        <dbReference type="Pfam" id="PF03798"/>
    </source>
</evidence>
<sequence>MPQPDDRNALTSIVDPLVLKSLGFYSALHALAALVIRKRVPKGALLTRSDLVFLAEKFPSTISALVTALPSFYLHVRSRPWKHDVITPYPKLFDDILAQHIGYTIYDLAVMVYVGGQHPSAWIHHLLGVAGTAFMRYYRVAGFFPAVFLPTEITVIATNALWVLQKFGKDKGKVYGFWLLVRALLFCCIRAPAGLAGLVYALQVVRKQNAATDLKNRLTRPDSTLAISAAASNALIRPPPKAKAPGSLWTQLRRLPFMVWFLTAVNYMTFSGLNLYWSRLVLIAFKRFNARSTIHHI</sequence>
<dbReference type="InterPro" id="IPR050846">
    <property type="entry name" value="TLCD"/>
</dbReference>
<comment type="subcellular location">
    <subcellularLocation>
        <location evidence="1">Membrane</location>
        <topology evidence="1">Multi-pass membrane protein</topology>
    </subcellularLocation>
</comment>
<evidence type="ECO:0000313" key="7">
    <source>
        <dbReference type="EMBL" id="TPX59326.1"/>
    </source>
</evidence>
<keyword evidence="4 5" id="KW-0472">Membrane</keyword>
<accession>A0A507E677</accession>
<reference evidence="7 8" key="1">
    <citation type="journal article" date="2019" name="Sci. Rep.">
        <title>Comparative genomics of chytrid fungi reveal insights into the obligate biotrophic and pathogenic lifestyle of Synchytrium endobioticum.</title>
        <authorList>
            <person name="van de Vossenberg B.T.L.H."/>
            <person name="Warris S."/>
            <person name="Nguyen H.D.T."/>
            <person name="van Gent-Pelzer M.P.E."/>
            <person name="Joly D.L."/>
            <person name="van de Geest H.C."/>
            <person name="Bonants P.J.M."/>
            <person name="Smith D.S."/>
            <person name="Levesque C.A."/>
            <person name="van der Lee T.A.J."/>
        </authorList>
    </citation>
    <scope>NUCLEOTIDE SEQUENCE [LARGE SCALE GENOMIC DNA]</scope>
    <source>
        <strain evidence="7 8">CBS 809.83</strain>
    </source>
</reference>
<organism evidence="7 8">
    <name type="scientific">Powellomyces hirtus</name>
    <dbReference type="NCBI Taxonomy" id="109895"/>
    <lineage>
        <taxon>Eukaryota</taxon>
        <taxon>Fungi</taxon>
        <taxon>Fungi incertae sedis</taxon>
        <taxon>Chytridiomycota</taxon>
        <taxon>Chytridiomycota incertae sedis</taxon>
        <taxon>Chytridiomycetes</taxon>
        <taxon>Spizellomycetales</taxon>
        <taxon>Powellomycetaceae</taxon>
        <taxon>Powellomyces</taxon>
    </lineage>
</organism>
<feature type="transmembrane region" description="Helical" evidence="5">
    <location>
        <begin position="17"/>
        <end position="37"/>
    </location>
</feature>
<evidence type="ECO:0000256" key="5">
    <source>
        <dbReference type="SAM" id="Phobius"/>
    </source>
</evidence>
<dbReference type="GO" id="GO:0005783">
    <property type="term" value="C:endoplasmic reticulum"/>
    <property type="evidence" value="ECO:0007669"/>
    <property type="project" value="TreeGrafter"/>
</dbReference>
<comment type="caution">
    <text evidence="7">The sequence shown here is derived from an EMBL/GenBank/DDBJ whole genome shotgun (WGS) entry which is preliminary data.</text>
</comment>
<feature type="domain" description="TLC" evidence="6">
    <location>
        <begin position="57"/>
        <end position="280"/>
    </location>
</feature>
<dbReference type="Pfam" id="PF03798">
    <property type="entry name" value="TRAM_LAG1_CLN8"/>
    <property type="match status" value="1"/>
</dbReference>
<evidence type="ECO:0000256" key="1">
    <source>
        <dbReference type="ARBA" id="ARBA00004141"/>
    </source>
</evidence>
<dbReference type="PANTHER" id="PTHR13439">
    <property type="entry name" value="CT120 PROTEIN"/>
    <property type="match status" value="1"/>
</dbReference>
<name>A0A507E677_9FUNG</name>
<dbReference type="AlphaFoldDB" id="A0A507E677"/>
<dbReference type="InterPro" id="IPR006634">
    <property type="entry name" value="TLC-dom"/>
</dbReference>
<dbReference type="PANTHER" id="PTHR13439:SF0">
    <property type="entry name" value="TOPOISOMERASE I DAMAGE AFFECTED PROTEIN 4"/>
    <property type="match status" value="1"/>
</dbReference>
<dbReference type="GO" id="GO:0055088">
    <property type="term" value="P:lipid homeostasis"/>
    <property type="evidence" value="ECO:0007669"/>
    <property type="project" value="TreeGrafter"/>
</dbReference>
<proteinExistence type="predicted"/>
<feature type="transmembrane region" description="Helical" evidence="5">
    <location>
        <begin position="176"/>
        <end position="202"/>
    </location>
</feature>
<dbReference type="Proteomes" id="UP000318582">
    <property type="component" value="Unassembled WGS sequence"/>
</dbReference>
<keyword evidence="8" id="KW-1185">Reference proteome</keyword>
<evidence type="ECO:0000256" key="3">
    <source>
        <dbReference type="ARBA" id="ARBA00022989"/>
    </source>
</evidence>
<protein>
    <recommendedName>
        <fullName evidence="6">TLC domain-containing protein</fullName>
    </recommendedName>
</protein>
<evidence type="ECO:0000256" key="4">
    <source>
        <dbReference type="ARBA" id="ARBA00023136"/>
    </source>
</evidence>
<evidence type="ECO:0000313" key="8">
    <source>
        <dbReference type="Proteomes" id="UP000318582"/>
    </source>
</evidence>